<feature type="compositionally biased region" description="Low complexity" evidence="2">
    <location>
        <begin position="373"/>
        <end position="386"/>
    </location>
</feature>
<keyword evidence="5" id="KW-1185">Reference proteome</keyword>
<dbReference type="InterPro" id="IPR008942">
    <property type="entry name" value="ENTH_VHS"/>
</dbReference>
<sequence>MRLGLKKWLAEQKKPYSAVTVQIDQLTGEPYDENDVGGLVDLVEVIRIQQSGSSEAARALRKKLKYGSAHRQLRALTILDGLLQNAGPRFQEAVGRDEPLLERLRLLARDDMVDAGVRRKCTGLYRQWGASYKNTPGLERVAALYKQLPHAGRRPSATAASSSAWAASAAAQGSTSTAPAIRPVTLGAAPNLGSSSSGSIFKSRDKKSKKRGAGAGAKFNLEKEKPRLMECIAQASVASTNLTNGLRLINREAERVSANAECVARFEACRALRRQVLRYIQLVESEDWIGGLLAANDELVKALRAYEVWDKSVDEDSDSEAEYLASKAIDEERRRADAGSPSSPPPPAVVERGFAGLRLGGDEDEDEDEGRRGAAAAARRSRPGAAGKDRVEVSESDEDDEVDDDDDDEVDENNPFGDQNAVKTPYMEKGGMNW</sequence>
<dbReference type="Pfam" id="PF00790">
    <property type="entry name" value="VHS"/>
    <property type="match status" value="1"/>
</dbReference>
<dbReference type="GO" id="GO:0007034">
    <property type="term" value="P:vacuolar transport"/>
    <property type="evidence" value="ECO:0007669"/>
    <property type="project" value="UniProtKB-ARBA"/>
</dbReference>
<dbReference type="InterPro" id="IPR038425">
    <property type="entry name" value="GAT_sf"/>
</dbReference>
<proteinExistence type="predicted"/>
<dbReference type="GO" id="GO:0035091">
    <property type="term" value="F:phosphatidylinositol binding"/>
    <property type="evidence" value="ECO:0007669"/>
    <property type="project" value="InterPro"/>
</dbReference>
<comment type="subunit">
    <text evidence="1">Component of the ESCRT-0 complex composed of HSE1 and VPS27.</text>
</comment>
<dbReference type="SMART" id="SM00288">
    <property type="entry name" value="VHS"/>
    <property type="match status" value="1"/>
</dbReference>
<dbReference type="AlphaFoldDB" id="A0A6A6NNM4"/>
<evidence type="ECO:0000256" key="2">
    <source>
        <dbReference type="SAM" id="MobiDB-lite"/>
    </source>
</evidence>
<dbReference type="GO" id="GO:0043130">
    <property type="term" value="F:ubiquitin binding"/>
    <property type="evidence" value="ECO:0007669"/>
    <property type="project" value="InterPro"/>
</dbReference>
<reference evidence="4" key="1">
    <citation type="journal article" date="2020" name="Stud. Mycol.">
        <title>101 Dothideomycetes genomes: a test case for predicting lifestyles and emergence of pathogens.</title>
        <authorList>
            <person name="Haridas S."/>
            <person name="Albert R."/>
            <person name="Binder M."/>
            <person name="Bloem J."/>
            <person name="Labutti K."/>
            <person name="Salamov A."/>
            <person name="Andreopoulos B."/>
            <person name="Baker S."/>
            <person name="Barry K."/>
            <person name="Bills G."/>
            <person name="Bluhm B."/>
            <person name="Cannon C."/>
            <person name="Castanera R."/>
            <person name="Culley D."/>
            <person name="Daum C."/>
            <person name="Ezra D."/>
            <person name="Gonzalez J."/>
            <person name="Henrissat B."/>
            <person name="Kuo A."/>
            <person name="Liang C."/>
            <person name="Lipzen A."/>
            <person name="Lutzoni F."/>
            <person name="Magnuson J."/>
            <person name="Mondo S."/>
            <person name="Nolan M."/>
            <person name="Ohm R."/>
            <person name="Pangilinan J."/>
            <person name="Park H.-J."/>
            <person name="Ramirez L."/>
            <person name="Alfaro M."/>
            <person name="Sun H."/>
            <person name="Tritt A."/>
            <person name="Yoshinaga Y."/>
            <person name="Zwiers L.-H."/>
            <person name="Turgeon B."/>
            <person name="Goodwin S."/>
            <person name="Spatafora J."/>
            <person name="Crous P."/>
            <person name="Grigoriev I."/>
        </authorList>
    </citation>
    <scope>NUCLEOTIDE SEQUENCE</scope>
    <source>
        <strain evidence="4">ATCC 16933</strain>
    </source>
</reference>
<dbReference type="Gene3D" id="1.25.40.90">
    <property type="match status" value="1"/>
</dbReference>
<dbReference type="PROSITE" id="PS50179">
    <property type="entry name" value="VHS"/>
    <property type="match status" value="1"/>
</dbReference>
<evidence type="ECO:0000313" key="4">
    <source>
        <dbReference type="EMBL" id="KAF2452883.1"/>
    </source>
</evidence>
<dbReference type="GO" id="GO:0051666">
    <property type="term" value="P:actin cortical patch localization"/>
    <property type="evidence" value="ECO:0007669"/>
    <property type="project" value="TreeGrafter"/>
</dbReference>
<dbReference type="Proteomes" id="UP000799766">
    <property type="component" value="Unassembled WGS sequence"/>
</dbReference>
<dbReference type="PANTHER" id="PTHR47789">
    <property type="entry name" value="LAS SEVENTEEN-BINDING PROTEIN 5"/>
    <property type="match status" value="1"/>
</dbReference>
<dbReference type="CDD" id="cd16980">
    <property type="entry name" value="VHS_Lsb5"/>
    <property type="match status" value="1"/>
</dbReference>
<dbReference type="OrthoDB" id="10068368at2759"/>
<name>A0A6A6NNM4_9PEZI</name>
<evidence type="ECO:0000313" key="5">
    <source>
        <dbReference type="Proteomes" id="UP000799766"/>
    </source>
</evidence>
<dbReference type="PANTHER" id="PTHR47789:SF1">
    <property type="entry name" value="LAS SEVENTEEN-BINDING PROTEIN 5"/>
    <property type="match status" value="1"/>
</dbReference>
<dbReference type="EMBL" id="MU001702">
    <property type="protein sequence ID" value="KAF2452883.1"/>
    <property type="molecule type" value="Genomic_DNA"/>
</dbReference>
<accession>A0A6A6NNM4</accession>
<dbReference type="CDD" id="cd14232">
    <property type="entry name" value="GAT_LSB5"/>
    <property type="match status" value="1"/>
</dbReference>
<dbReference type="InterPro" id="IPR044103">
    <property type="entry name" value="GAT_LSB5"/>
</dbReference>
<feature type="region of interest" description="Disordered" evidence="2">
    <location>
        <begin position="329"/>
        <end position="434"/>
    </location>
</feature>
<dbReference type="Gene3D" id="1.20.58.160">
    <property type="match status" value="1"/>
</dbReference>
<protein>
    <recommendedName>
        <fullName evidence="3">VHS domain-containing protein</fullName>
    </recommendedName>
</protein>
<dbReference type="GO" id="GO:0030479">
    <property type="term" value="C:actin cortical patch"/>
    <property type="evidence" value="ECO:0007669"/>
    <property type="project" value="TreeGrafter"/>
</dbReference>
<evidence type="ECO:0000259" key="3">
    <source>
        <dbReference type="PROSITE" id="PS50179"/>
    </source>
</evidence>
<evidence type="ECO:0000256" key="1">
    <source>
        <dbReference type="ARBA" id="ARBA00011446"/>
    </source>
</evidence>
<organism evidence="4 5">
    <name type="scientific">Lineolata rhizophorae</name>
    <dbReference type="NCBI Taxonomy" id="578093"/>
    <lineage>
        <taxon>Eukaryota</taxon>
        <taxon>Fungi</taxon>
        <taxon>Dikarya</taxon>
        <taxon>Ascomycota</taxon>
        <taxon>Pezizomycotina</taxon>
        <taxon>Dothideomycetes</taxon>
        <taxon>Dothideomycetes incertae sedis</taxon>
        <taxon>Lineolatales</taxon>
        <taxon>Lineolataceae</taxon>
        <taxon>Lineolata</taxon>
    </lineage>
</organism>
<dbReference type="GO" id="GO:0007015">
    <property type="term" value="P:actin filament organization"/>
    <property type="evidence" value="ECO:0007669"/>
    <property type="project" value="InterPro"/>
</dbReference>
<dbReference type="SUPFAM" id="SSF89009">
    <property type="entry name" value="GAT-like domain"/>
    <property type="match status" value="1"/>
</dbReference>
<feature type="region of interest" description="Disordered" evidence="2">
    <location>
        <begin position="187"/>
        <end position="217"/>
    </location>
</feature>
<dbReference type="InterPro" id="IPR002014">
    <property type="entry name" value="VHS_dom"/>
</dbReference>
<dbReference type="GO" id="GO:0006897">
    <property type="term" value="P:endocytosis"/>
    <property type="evidence" value="ECO:0007669"/>
    <property type="project" value="InterPro"/>
</dbReference>
<dbReference type="InterPro" id="IPR045007">
    <property type="entry name" value="LSB5"/>
</dbReference>
<feature type="domain" description="VHS" evidence="3">
    <location>
        <begin position="26"/>
        <end position="156"/>
    </location>
</feature>
<feature type="compositionally biased region" description="Acidic residues" evidence="2">
    <location>
        <begin position="394"/>
        <end position="412"/>
    </location>
</feature>
<dbReference type="SUPFAM" id="SSF48464">
    <property type="entry name" value="ENTH/VHS domain"/>
    <property type="match status" value="1"/>
</dbReference>
<gene>
    <name evidence="4" type="ORF">BDY21DRAFT_293962</name>
</gene>